<dbReference type="PANTHER" id="PTHR15162">
    <property type="entry name" value="ASPARTOACYLASE"/>
    <property type="match status" value="1"/>
</dbReference>
<gene>
    <name evidence="8" type="ORF">EOD39_21927</name>
</gene>
<dbReference type="GO" id="GO:0016788">
    <property type="term" value="F:hydrolase activity, acting on ester bonds"/>
    <property type="evidence" value="ECO:0007669"/>
    <property type="project" value="InterPro"/>
</dbReference>
<keyword evidence="5 8" id="KW-0378">Hydrolase</keyword>
<organism evidence="8 9">
    <name type="scientific">Acipenser ruthenus</name>
    <name type="common">Sterlet sturgeon</name>
    <dbReference type="NCBI Taxonomy" id="7906"/>
    <lineage>
        <taxon>Eukaryota</taxon>
        <taxon>Metazoa</taxon>
        <taxon>Chordata</taxon>
        <taxon>Craniata</taxon>
        <taxon>Vertebrata</taxon>
        <taxon>Euteleostomi</taxon>
        <taxon>Actinopterygii</taxon>
        <taxon>Chondrostei</taxon>
        <taxon>Acipenseriformes</taxon>
        <taxon>Acipenseridae</taxon>
        <taxon>Acipenser</taxon>
    </lineage>
</organism>
<keyword evidence="3" id="KW-0963">Cytoplasm</keyword>
<name>A0A444URC2_ACIRT</name>
<comment type="caution">
    <text evidence="8">The sequence shown here is derived from an EMBL/GenBank/DDBJ whole genome shotgun (WGS) entry which is preliminary data.</text>
</comment>
<dbReference type="AlphaFoldDB" id="A0A444URC2"/>
<dbReference type="GO" id="GO:0046872">
    <property type="term" value="F:metal ion binding"/>
    <property type="evidence" value="ECO:0007669"/>
    <property type="project" value="UniProtKB-KW"/>
</dbReference>
<accession>A0A444URC2</accession>
<protein>
    <submittedName>
        <fullName evidence="8">N-acyl-aromatic-L-amino acid amidohydrolase (Carboxylate-forming)</fullName>
    </submittedName>
</protein>
<comment type="subcellular location">
    <subcellularLocation>
        <location evidence="2">Cytoplasm</location>
    </subcellularLocation>
</comment>
<keyword evidence="4" id="KW-0479">Metal-binding</keyword>
<reference evidence="8 9" key="1">
    <citation type="submission" date="2019-01" db="EMBL/GenBank/DDBJ databases">
        <title>Draft Genome and Complete Hox-Cluster Characterization of the Sterlet Sturgeon (Acipenser ruthenus).</title>
        <authorList>
            <person name="Wei Q."/>
        </authorList>
    </citation>
    <scope>NUCLEOTIDE SEQUENCE [LARGE SCALE GENOMIC DNA]</scope>
    <source>
        <strain evidence="8">WHYD16114868_AA</strain>
        <tissue evidence="8">Blood</tissue>
    </source>
</reference>
<evidence type="ECO:0000256" key="6">
    <source>
        <dbReference type="ARBA" id="ARBA00022833"/>
    </source>
</evidence>
<evidence type="ECO:0000256" key="2">
    <source>
        <dbReference type="ARBA" id="ARBA00004496"/>
    </source>
</evidence>
<evidence type="ECO:0000256" key="4">
    <source>
        <dbReference type="ARBA" id="ARBA00022723"/>
    </source>
</evidence>
<dbReference type="GO" id="GO:0005829">
    <property type="term" value="C:cytosol"/>
    <property type="evidence" value="ECO:0007669"/>
    <property type="project" value="TreeGrafter"/>
</dbReference>
<dbReference type="SUPFAM" id="SSF53187">
    <property type="entry name" value="Zn-dependent exopeptidases"/>
    <property type="match status" value="2"/>
</dbReference>
<dbReference type="Gene3D" id="3.40.630.10">
    <property type="entry name" value="Zn peptidases"/>
    <property type="match status" value="2"/>
</dbReference>
<dbReference type="Pfam" id="PF24827">
    <property type="entry name" value="AstE_AspA_cat"/>
    <property type="match status" value="1"/>
</dbReference>
<dbReference type="InterPro" id="IPR055438">
    <property type="entry name" value="AstE_AspA_cat"/>
</dbReference>
<feature type="domain" description="Succinylglutamate desuccinylase/Aspartoacylase catalytic" evidence="7">
    <location>
        <begin position="13"/>
        <end position="68"/>
    </location>
</feature>
<evidence type="ECO:0000259" key="7">
    <source>
        <dbReference type="Pfam" id="PF24827"/>
    </source>
</evidence>
<dbReference type="Proteomes" id="UP000289886">
    <property type="component" value="Unassembled WGS sequence"/>
</dbReference>
<evidence type="ECO:0000256" key="3">
    <source>
        <dbReference type="ARBA" id="ARBA00022490"/>
    </source>
</evidence>
<dbReference type="GO" id="GO:0004046">
    <property type="term" value="F:aminoacylase activity"/>
    <property type="evidence" value="ECO:0007669"/>
    <property type="project" value="TreeGrafter"/>
</dbReference>
<sequence length="145" mass="15743">MDSSAALPSPPLSRVVVSGGTHGNELAGVCLVKEWLRGDSAPCLERSSFTAQPLLANPRATEQGVRYCFEIQESFDYPRDEEGILTACIHPDRQTLDFGVTVPYGGPEEPLYPVFINEAAYYSKGIAFWGAREVTVQLPAIGVPL</sequence>
<evidence type="ECO:0000313" key="8">
    <source>
        <dbReference type="EMBL" id="RXM90708.1"/>
    </source>
</evidence>
<keyword evidence="9" id="KW-1185">Reference proteome</keyword>
<evidence type="ECO:0000256" key="1">
    <source>
        <dbReference type="ARBA" id="ARBA00001947"/>
    </source>
</evidence>
<comment type="cofactor">
    <cofactor evidence="1">
        <name>Zn(2+)</name>
        <dbReference type="ChEBI" id="CHEBI:29105"/>
    </cofactor>
</comment>
<dbReference type="PANTHER" id="PTHR15162:SF5">
    <property type="entry name" value="N-ACYL-AROMATIC-L-AMINO ACID AMIDOHYDROLASE (CARBOXYLATE-FORMING)"/>
    <property type="match status" value="1"/>
</dbReference>
<proteinExistence type="predicted"/>
<keyword evidence="6" id="KW-0862">Zinc</keyword>
<dbReference type="InterPro" id="IPR050178">
    <property type="entry name" value="AspA/AstE_fam"/>
</dbReference>
<evidence type="ECO:0000256" key="5">
    <source>
        <dbReference type="ARBA" id="ARBA00022801"/>
    </source>
</evidence>
<dbReference type="Gene3D" id="2.20.25.160">
    <property type="match status" value="1"/>
</dbReference>
<dbReference type="EMBL" id="SCEB01014301">
    <property type="protein sequence ID" value="RXM90708.1"/>
    <property type="molecule type" value="Genomic_DNA"/>
</dbReference>
<evidence type="ECO:0000313" key="9">
    <source>
        <dbReference type="Proteomes" id="UP000289886"/>
    </source>
</evidence>